<gene>
    <name evidence="2" type="ORF">DdX_01098</name>
</gene>
<reference evidence="2" key="1">
    <citation type="submission" date="2022-01" db="EMBL/GenBank/DDBJ databases">
        <title>Genome Sequence Resource for Two Populations of Ditylenchus destructor, the Migratory Endoparasitic Phytonematode.</title>
        <authorList>
            <person name="Zhang H."/>
            <person name="Lin R."/>
            <person name="Xie B."/>
        </authorList>
    </citation>
    <scope>NUCLEOTIDE SEQUENCE</scope>
    <source>
        <strain evidence="2">BazhouSP</strain>
    </source>
</reference>
<accession>A0AAD4NL70</accession>
<organism evidence="2 3">
    <name type="scientific">Ditylenchus destructor</name>
    <dbReference type="NCBI Taxonomy" id="166010"/>
    <lineage>
        <taxon>Eukaryota</taxon>
        <taxon>Metazoa</taxon>
        <taxon>Ecdysozoa</taxon>
        <taxon>Nematoda</taxon>
        <taxon>Chromadorea</taxon>
        <taxon>Rhabditida</taxon>
        <taxon>Tylenchina</taxon>
        <taxon>Tylenchomorpha</taxon>
        <taxon>Sphaerularioidea</taxon>
        <taxon>Anguinidae</taxon>
        <taxon>Anguininae</taxon>
        <taxon>Ditylenchus</taxon>
    </lineage>
</organism>
<evidence type="ECO:0000256" key="1">
    <source>
        <dbReference type="SAM" id="MobiDB-lite"/>
    </source>
</evidence>
<dbReference type="EMBL" id="JAKKPZ010000001">
    <property type="protein sequence ID" value="KAI1728890.1"/>
    <property type="molecule type" value="Genomic_DNA"/>
</dbReference>
<keyword evidence="3" id="KW-1185">Reference proteome</keyword>
<sequence length="268" mass="29975">MASGNPENPRFGQVTDHPSRLGSGRMTRQSLPLGETRRLVPVSAYTGDPIRRYGFRKSGPRRSRGFQELSSMANSKRRKLDDIRNEELTTFSTTSECSSITARLNSTEAKTKLSNKTSVISFVDKRRPCLYALISVFQKYAAEVLHTSDALVRQEMILKESISIIANICHFSLTACVELKNWSANLSQIYLRILESGEQTDTTNIKANILRLLGNLCMWKQTTTVVTSNAALLDRVSMSIIHEDALMADRALRIVRFLTNQGLTKVGS</sequence>
<feature type="region of interest" description="Disordered" evidence="1">
    <location>
        <begin position="1"/>
        <end position="35"/>
    </location>
</feature>
<proteinExistence type="predicted"/>
<name>A0AAD4NL70_9BILA</name>
<comment type="caution">
    <text evidence="2">The sequence shown here is derived from an EMBL/GenBank/DDBJ whole genome shotgun (WGS) entry which is preliminary data.</text>
</comment>
<evidence type="ECO:0000313" key="2">
    <source>
        <dbReference type="EMBL" id="KAI1728890.1"/>
    </source>
</evidence>
<dbReference type="Proteomes" id="UP001201812">
    <property type="component" value="Unassembled WGS sequence"/>
</dbReference>
<protein>
    <submittedName>
        <fullName evidence="2">Uncharacterized protein</fullName>
    </submittedName>
</protein>
<dbReference type="AlphaFoldDB" id="A0AAD4NL70"/>
<evidence type="ECO:0000313" key="3">
    <source>
        <dbReference type="Proteomes" id="UP001201812"/>
    </source>
</evidence>